<dbReference type="RefSeq" id="WP_089145190.1">
    <property type="nucleotide sequence ID" value="NZ_LUGO01000104.1"/>
</dbReference>
<proteinExistence type="predicted"/>
<accession>A0A226RQT5</accession>
<feature type="transmembrane region" description="Helical" evidence="1">
    <location>
        <begin position="252"/>
        <end position="268"/>
    </location>
</feature>
<dbReference type="Proteomes" id="UP000215261">
    <property type="component" value="Unassembled WGS sequence"/>
</dbReference>
<keyword evidence="1" id="KW-0812">Transmembrane</keyword>
<evidence type="ECO:0000313" key="3">
    <source>
        <dbReference type="Proteomes" id="UP000215261"/>
    </source>
</evidence>
<comment type="caution">
    <text evidence="2">The sequence shown here is derived from an EMBL/GenBank/DDBJ whole genome shotgun (WGS) entry which is preliminary data.</text>
</comment>
<feature type="transmembrane region" description="Helical" evidence="1">
    <location>
        <begin position="79"/>
        <end position="97"/>
    </location>
</feature>
<keyword evidence="1" id="KW-0472">Membrane</keyword>
<feature type="transmembrane region" description="Helical" evidence="1">
    <location>
        <begin position="109"/>
        <end position="126"/>
    </location>
</feature>
<organism evidence="2 3">
    <name type="scientific">Ligilactobacillus agilis</name>
    <dbReference type="NCBI Taxonomy" id="1601"/>
    <lineage>
        <taxon>Bacteria</taxon>
        <taxon>Bacillati</taxon>
        <taxon>Bacillota</taxon>
        <taxon>Bacilli</taxon>
        <taxon>Lactobacillales</taxon>
        <taxon>Lactobacillaceae</taxon>
        <taxon>Ligilactobacillus</taxon>
    </lineage>
</organism>
<keyword evidence="1" id="KW-1133">Transmembrane helix</keyword>
<name>A0A226RQT5_9LACO</name>
<sequence length="269" mass="32068">MVTRKYIITCMLAVIVVSFFGEKNSFVDWTLLSLFLTNIIELWDSDTLRRIYLGWGSSSTEFSDFQNEMANRRIYSEKLQIICFTCCGYLWLRIYEWSNFEKNLVFKTWWLMLAFILSGLLANYILQKEIFARHIFGKTKKSVVNGEYVRLERTRSRYGLLTQYYELSEDVIVVSGDLISEKDDRFYRYKFINNTIYFRNEAHHIEWTTEGAFKFDKDYYVRYGSVLKNGNPDSLRLLIDSYDNLLRCKKGFSFWIIVGLSLAFLFLFL</sequence>
<gene>
    <name evidence="2" type="ORF">AYP69_10355</name>
</gene>
<dbReference type="EMBL" id="LUGO01000104">
    <property type="protein sequence ID" value="OXS37444.1"/>
    <property type="molecule type" value="Genomic_DNA"/>
</dbReference>
<dbReference type="AlphaFoldDB" id="A0A226RQT5"/>
<protein>
    <submittedName>
        <fullName evidence="2">Uncharacterized protein</fullName>
    </submittedName>
</protein>
<reference evidence="2 3" key="1">
    <citation type="submission" date="2016-03" db="EMBL/GenBank/DDBJ databases">
        <title>Sequencing of Lactobacillus Species from Commercial Turkeys.</title>
        <authorList>
            <person name="Johnson T.J."/>
            <person name="Youmans B.P."/>
            <person name="Case K.A."/>
        </authorList>
    </citation>
    <scope>NUCLEOTIDE SEQUENCE [LARGE SCALE GENOMIC DNA]</scope>
    <source>
        <strain evidence="2 3">UMNLA1</strain>
    </source>
</reference>
<evidence type="ECO:0000313" key="2">
    <source>
        <dbReference type="EMBL" id="OXS37444.1"/>
    </source>
</evidence>
<evidence type="ECO:0000256" key="1">
    <source>
        <dbReference type="SAM" id="Phobius"/>
    </source>
</evidence>